<dbReference type="PROSITE" id="PS00234">
    <property type="entry name" value="GAS_VESICLE_A_1"/>
    <property type="match status" value="1"/>
</dbReference>
<dbReference type="InterPro" id="IPR047870">
    <property type="entry name" value="Gas_vesicle_GvpA"/>
</dbReference>
<evidence type="ECO:0000256" key="6">
    <source>
        <dbReference type="SAM" id="MobiDB-lite"/>
    </source>
</evidence>
<dbReference type="AlphaFoldDB" id="A0A852ZIE2"/>
<dbReference type="InterPro" id="IPR018493">
    <property type="entry name" value="GvpA-like_CS"/>
</dbReference>
<feature type="compositionally biased region" description="Basic residues" evidence="6">
    <location>
        <begin position="146"/>
        <end position="155"/>
    </location>
</feature>
<comment type="similarity">
    <text evidence="3 4 5">Belongs to the gas vesicle GvpA family.</text>
</comment>
<evidence type="ECO:0000256" key="4">
    <source>
        <dbReference type="HAMAP-Rule" id="MF_00576"/>
    </source>
</evidence>
<dbReference type="Proteomes" id="UP000579605">
    <property type="component" value="Unassembled WGS sequence"/>
</dbReference>
<dbReference type="RefSeq" id="WP_179788995.1">
    <property type="nucleotide sequence ID" value="NZ_BAAARR010000037.1"/>
</dbReference>
<proteinExistence type="inferred from homology"/>
<dbReference type="InterPro" id="IPR000638">
    <property type="entry name" value="Gas-vesicle_GvpA-like"/>
</dbReference>
<dbReference type="InterPro" id="IPR050530">
    <property type="entry name" value="GvpA"/>
</dbReference>
<comment type="subunit">
    <text evidence="4 5">The gas vesicle shell is 2 nm thick and consists of a single layer of this protein. It forms helical ribs nearly perpendicular to the long axis of the vesicle.</text>
</comment>
<dbReference type="PANTHER" id="PTHR35344">
    <property type="entry name" value="GAS VESICLE STRUCTURAL PROTEIN 2-RELATED"/>
    <property type="match status" value="1"/>
</dbReference>
<dbReference type="Pfam" id="PF00741">
    <property type="entry name" value="Gas_vesicle"/>
    <property type="match status" value="1"/>
</dbReference>
<evidence type="ECO:0000256" key="3">
    <source>
        <dbReference type="ARBA" id="ARBA00035646"/>
    </source>
</evidence>
<comment type="caution">
    <text evidence="7">The sequence shown here is derived from an EMBL/GenBank/DDBJ whole genome shotgun (WGS) entry which is preliminary data.</text>
</comment>
<dbReference type="HAMAP" id="MF_00576">
    <property type="entry name" value="Gas_vesicle_A"/>
    <property type="match status" value="1"/>
</dbReference>
<feature type="compositionally biased region" description="Acidic residues" evidence="6">
    <location>
        <begin position="121"/>
        <end position="131"/>
    </location>
</feature>
<keyword evidence="1 4" id="KW-0304">Gas vesicle</keyword>
<comment type="subcellular location">
    <subcellularLocation>
        <location evidence="2 4 5">Gas vesicle shell</location>
    </subcellularLocation>
</comment>
<name>A0A852ZIE2_9ACTN</name>
<evidence type="ECO:0000313" key="7">
    <source>
        <dbReference type="EMBL" id="NYH91412.1"/>
    </source>
</evidence>
<keyword evidence="8" id="KW-1185">Reference proteome</keyword>
<dbReference type="GO" id="GO:0012506">
    <property type="term" value="C:vesicle membrane"/>
    <property type="evidence" value="ECO:0007669"/>
    <property type="project" value="InterPro"/>
</dbReference>
<comment type="function">
    <text evidence="4 5">Gas vesicles are hollow, gas filled proteinaceous nanostructures found in some microorganisms. During planktonic growth they allow positioning of the organism at a favorable depth for light or nutrient acquisition. GvpA forms the protein shell.</text>
</comment>
<dbReference type="PANTHER" id="PTHR35344:SF4">
    <property type="entry name" value="GAS VESICLE PROTEIN A1"/>
    <property type="match status" value="1"/>
</dbReference>
<evidence type="ECO:0000256" key="1">
    <source>
        <dbReference type="ARBA" id="ARBA00022987"/>
    </source>
</evidence>
<sequence>MTVSPWQGSGSNLAQRGSSSSLYDVLELILDKGLVIDVYIRVSLVGIELLTIDIRIVIASVDTYLRFAEAVNRLDLTQSGKSRTLPEFIGDMEEKGAGRKVKGALSGAAESVGEVFHRGGDDEEAEEDEEERGGKRKERVSSSRARQARSRSRSE</sequence>
<evidence type="ECO:0000313" key="8">
    <source>
        <dbReference type="Proteomes" id="UP000579605"/>
    </source>
</evidence>
<gene>
    <name evidence="4" type="primary">gvpA</name>
    <name evidence="7" type="ORF">F4554_004050</name>
</gene>
<dbReference type="GO" id="GO:0005198">
    <property type="term" value="F:structural molecule activity"/>
    <property type="evidence" value="ECO:0007669"/>
    <property type="project" value="InterPro"/>
</dbReference>
<dbReference type="EMBL" id="JACBZH010000001">
    <property type="protein sequence ID" value="NYH91412.1"/>
    <property type="molecule type" value="Genomic_DNA"/>
</dbReference>
<evidence type="ECO:0000256" key="5">
    <source>
        <dbReference type="RuleBase" id="RU000632"/>
    </source>
</evidence>
<dbReference type="PROSITE" id="PS00669">
    <property type="entry name" value="GAS_VESICLE_A_2"/>
    <property type="match status" value="1"/>
</dbReference>
<evidence type="ECO:0000256" key="2">
    <source>
        <dbReference type="ARBA" id="ARBA00035629"/>
    </source>
</evidence>
<reference evidence="7 8" key="1">
    <citation type="submission" date="2020-07" db="EMBL/GenBank/DDBJ databases">
        <title>Sequencing the genomes of 1000 actinobacteria strains.</title>
        <authorList>
            <person name="Klenk H.-P."/>
        </authorList>
    </citation>
    <scope>NUCLEOTIDE SEQUENCE [LARGE SCALE GENOMIC DNA]</scope>
    <source>
        <strain evidence="7 8">DSM 18448</strain>
    </source>
</reference>
<organism evidence="7 8">
    <name type="scientific">Actinopolymorpha rutila</name>
    <dbReference type="NCBI Taxonomy" id="446787"/>
    <lineage>
        <taxon>Bacteria</taxon>
        <taxon>Bacillati</taxon>
        <taxon>Actinomycetota</taxon>
        <taxon>Actinomycetes</taxon>
        <taxon>Propionibacteriales</taxon>
        <taxon>Actinopolymorphaceae</taxon>
        <taxon>Actinopolymorpha</taxon>
    </lineage>
</organism>
<feature type="region of interest" description="Disordered" evidence="6">
    <location>
        <begin position="96"/>
        <end position="155"/>
    </location>
</feature>
<protein>
    <recommendedName>
        <fullName evidence="4">Gas vesicle protein A</fullName>
        <shortName evidence="4">GVP</shortName>
    </recommendedName>
</protein>
<accession>A0A852ZIE2</accession>
<dbReference type="NCBIfam" id="NF006872">
    <property type="entry name" value="PRK09368.1"/>
    <property type="match status" value="1"/>
</dbReference>
<dbReference type="GO" id="GO:0033172">
    <property type="term" value="C:gas vesicle shell"/>
    <property type="evidence" value="ECO:0007669"/>
    <property type="project" value="UniProtKB-UniRule"/>
</dbReference>